<evidence type="ECO:0000256" key="1">
    <source>
        <dbReference type="SAM" id="MobiDB-lite"/>
    </source>
</evidence>
<proteinExistence type="predicted"/>
<protein>
    <submittedName>
        <fullName evidence="2">Uncharacterized protein</fullName>
    </submittedName>
</protein>
<dbReference type="AlphaFoldDB" id="A0A317SSM2"/>
<feature type="compositionally biased region" description="Acidic residues" evidence="1">
    <location>
        <begin position="100"/>
        <end position="112"/>
    </location>
</feature>
<reference evidence="2 3" key="1">
    <citation type="submission" date="2018-03" db="EMBL/GenBank/DDBJ databases">
        <title>Genomes of Pezizomycetes fungi and the evolution of truffles.</title>
        <authorList>
            <person name="Murat C."/>
            <person name="Payen T."/>
            <person name="Noel B."/>
            <person name="Kuo A."/>
            <person name="Martin F.M."/>
        </authorList>
    </citation>
    <scope>NUCLEOTIDE SEQUENCE [LARGE SCALE GENOMIC DNA]</scope>
    <source>
        <strain evidence="2">091103-1</strain>
    </source>
</reference>
<evidence type="ECO:0000313" key="2">
    <source>
        <dbReference type="EMBL" id="PWW77393.1"/>
    </source>
</evidence>
<accession>A0A317SSM2</accession>
<feature type="compositionally biased region" description="Basic and acidic residues" evidence="1">
    <location>
        <begin position="67"/>
        <end position="77"/>
    </location>
</feature>
<dbReference type="EMBL" id="PYWC01000023">
    <property type="protein sequence ID" value="PWW77393.1"/>
    <property type="molecule type" value="Genomic_DNA"/>
</dbReference>
<dbReference type="Proteomes" id="UP000246991">
    <property type="component" value="Unassembled WGS sequence"/>
</dbReference>
<organism evidence="2 3">
    <name type="scientific">Tuber magnatum</name>
    <name type="common">white Piedmont truffle</name>
    <dbReference type="NCBI Taxonomy" id="42249"/>
    <lineage>
        <taxon>Eukaryota</taxon>
        <taxon>Fungi</taxon>
        <taxon>Dikarya</taxon>
        <taxon>Ascomycota</taxon>
        <taxon>Pezizomycotina</taxon>
        <taxon>Pezizomycetes</taxon>
        <taxon>Pezizales</taxon>
        <taxon>Tuberaceae</taxon>
        <taxon>Tuber</taxon>
    </lineage>
</organism>
<feature type="compositionally biased region" description="Basic residues" evidence="1">
    <location>
        <begin position="1"/>
        <end position="18"/>
    </location>
</feature>
<evidence type="ECO:0000313" key="3">
    <source>
        <dbReference type="Proteomes" id="UP000246991"/>
    </source>
</evidence>
<gene>
    <name evidence="2" type="ORF">C7212DRAFT_362357</name>
</gene>
<feature type="compositionally biased region" description="Acidic residues" evidence="1">
    <location>
        <begin position="273"/>
        <end position="292"/>
    </location>
</feature>
<feature type="region of interest" description="Disordered" evidence="1">
    <location>
        <begin position="1"/>
        <end position="41"/>
    </location>
</feature>
<sequence length="305" mass="34450">MNFRRSRRSGWSSSRRRHGEPYWGDSHGERFPPASGYDEESDLVYWDDDPILFDNDDDDGFYSDSESDIHFSKEASRRKGKRSASMGSLQHTPRRREGSGDTEDGYEAEDEGSYSGRASHRRSFYDSDGYPLPPHLSHRSKRPSSPSGLSPRVPDEYSSYDSEGYPITHRTHHSDNHSPPGGHYQGSGHEPDAPMYPGLLGHTSAPGGSGGGGGRSELASHSSHYRSRTPRSRYYGREDLDEDSPPPPYSRRPSSGRPSDGSRARNEDRWLEDYEEDEEDEEDDLVEEEEVEEDGYILITIILDI</sequence>
<comment type="caution">
    <text evidence="2">The sequence shown here is derived from an EMBL/GenBank/DDBJ whole genome shotgun (WGS) entry which is preliminary data.</text>
</comment>
<name>A0A317SSM2_9PEZI</name>
<feature type="region of interest" description="Disordered" evidence="1">
    <location>
        <begin position="56"/>
        <end position="292"/>
    </location>
</feature>
<keyword evidence="3" id="KW-1185">Reference proteome</keyword>
<feature type="compositionally biased region" description="Basic and acidic residues" evidence="1">
    <location>
        <begin position="260"/>
        <end position="272"/>
    </location>
</feature>